<reference evidence="2 3" key="1">
    <citation type="submission" date="2018-12" db="EMBL/GenBank/DDBJ databases">
        <authorList>
            <person name="Yang Y."/>
        </authorList>
    </citation>
    <scope>NUCLEOTIDE SEQUENCE [LARGE SCALE GENOMIC DNA]</scope>
    <source>
        <strain evidence="2 3">L-25-5w-1</strain>
    </source>
</reference>
<protein>
    <submittedName>
        <fullName evidence="2">Uncharacterized protein</fullName>
    </submittedName>
</protein>
<feature type="chain" id="PRO_5019332536" evidence="1">
    <location>
        <begin position="23"/>
        <end position="135"/>
    </location>
</feature>
<dbReference type="Proteomes" id="UP000277007">
    <property type="component" value="Unassembled WGS sequence"/>
</dbReference>
<comment type="caution">
    <text evidence="2">The sequence shown here is derived from an EMBL/GenBank/DDBJ whole genome shotgun (WGS) entry which is preliminary data.</text>
</comment>
<evidence type="ECO:0000313" key="3">
    <source>
        <dbReference type="Proteomes" id="UP000277007"/>
    </source>
</evidence>
<evidence type="ECO:0000256" key="1">
    <source>
        <dbReference type="SAM" id="SignalP"/>
    </source>
</evidence>
<proteinExistence type="predicted"/>
<keyword evidence="1" id="KW-0732">Signal</keyword>
<name>A0A431VHB9_9PROT</name>
<accession>A0A431VHB9</accession>
<dbReference type="OrthoDB" id="7365624at2"/>
<organism evidence="2 3">
    <name type="scientific">Azospirillum griseum</name>
    <dbReference type="NCBI Taxonomy" id="2496639"/>
    <lineage>
        <taxon>Bacteria</taxon>
        <taxon>Pseudomonadati</taxon>
        <taxon>Pseudomonadota</taxon>
        <taxon>Alphaproteobacteria</taxon>
        <taxon>Rhodospirillales</taxon>
        <taxon>Azospirillaceae</taxon>
        <taxon>Azospirillum</taxon>
    </lineage>
</organism>
<gene>
    <name evidence="2" type="ORF">EJ903_10765</name>
</gene>
<dbReference type="AlphaFoldDB" id="A0A431VHB9"/>
<sequence length="135" mass="13928">MMRSGFWLMIAALVGLNAAAQAQTGKPVVDPTLCRALARHQPAPDVAYKPGVDVKGRPVAPADLPGSAGTMATPPIDIPLTIDLARRMGVRLPGGGLPTDTVIGRMTLDGGRLLLNGQPLGGTSEAELIALCRGR</sequence>
<dbReference type="EMBL" id="RXMA01000008">
    <property type="protein sequence ID" value="RTR20593.1"/>
    <property type="molecule type" value="Genomic_DNA"/>
</dbReference>
<evidence type="ECO:0000313" key="2">
    <source>
        <dbReference type="EMBL" id="RTR20593.1"/>
    </source>
</evidence>
<feature type="signal peptide" evidence="1">
    <location>
        <begin position="1"/>
        <end position="22"/>
    </location>
</feature>
<keyword evidence="3" id="KW-1185">Reference proteome</keyword>